<keyword evidence="5 8" id="KW-0472">Membrane</keyword>
<dbReference type="GO" id="GO:0045259">
    <property type="term" value="C:proton-transporting ATP synthase complex"/>
    <property type="evidence" value="ECO:0007669"/>
    <property type="project" value="UniProtKB-KW"/>
</dbReference>
<evidence type="ECO:0000256" key="5">
    <source>
        <dbReference type="ARBA" id="ARBA00023136"/>
    </source>
</evidence>
<sequence>MSKLAISIVTPEKIIYEEQGIDSISLPTTQGEITILPKHIPLIAKVTPGEIVIRKDSKETSLVTTQGFLKLDSDGSASILADYAIRSEEVEIAKVLEAKKKAEESMKAKRTEKEFAIAEADLRRTLIELKVAQKRRIKIREV</sequence>
<dbReference type="SUPFAM" id="SSF46604">
    <property type="entry name" value="Epsilon subunit of F1F0-ATP synthase C-terminal domain"/>
    <property type="match status" value="1"/>
</dbReference>
<name>A0A1F7Y444_9BACT</name>
<comment type="subunit">
    <text evidence="8 9">F-type ATPases have 2 components, CF(1) - the catalytic core - and CF(0) - the membrane proton channel. CF(1) has five subunits: alpha(3), beta(3), gamma(1), delta(1), epsilon(1). CF(0) has three main subunits: a, b and c.</text>
</comment>
<dbReference type="InterPro" id="IPR020546">
    <property type="entry name" value="ATP_synth_F1_dsu/esu_N"/>
</dbReference>
<evidence type="ECO:0000256" key="2">
    <source>
        <dbReference type="ARBA" id="ARBA00005712"/>
    </source>
</evidence>
<feature type="coiled-coil region" evidence="10">
    <location>
        <begin position="85"/>
        <end position="119"/>
    </location>
</feature>
<dbReference type="InterPro" id="IPR036794">
    <property type="entry name" value="ATP_F1_dsu/esu_C_sf"/>
</dbReference>
<protein>
    <recommendedName>
        <fullName evidence="8">ATP synthase epsilon chain</fullName>
    </recommendedName>
    <alternativeName>
        <fullName evidence="8">ATP synthase F1 sector epsilon subunit</fullName>
    </alternativeName>
    <alternativeName>
        <fullName evidence="8">F-ATPase epsilon subunit</fullName>
    </alternativeName>
</protein>
<evidence type="ECO:0000313" key="13">
    <source>
        <dbReference type="Proteomes" id="UP000176741"/>
    </source>
</evidence>
<dbReference type="HAMAP" id="MF_00530">
    <property type="entry name" value="ATP_synth_epsil_bac"/>
    <property type="match status" value="1"/>
</dbReference>
<dbReference type="GO" id="GO:0046933">
    <property type="term" value="F:proton-transporting ATP synthase activity, rotational mechanism"/>
    <property type="evidence" value="ECO:0007669"/>
    <property type="project" value="UniProtKB-UniRule"/>
</dbReference>
<evidence type="ECO:0000256" key="6">
    <source>
        <dbReference type="ARBA" id="ARBA00023196"/>
    </source>
</evidence>
<organism evidence="12 13">
    <name type="scientific">Candidatus Woesebacteria bacterium RIFCSPHIGHO2_01_FULL_38_26b</name>
    <dbReference type="NCBI Taxonomy" id="1802491"/>
    <lineage>
        <taxon>Bacteria</taxon>
        <taxon>Candidatus Woeseibacteriota</taxon>
    </lineage>
</organism>
<dbReference type="NCBIfam" id="TIGR01216">
    <property type="entry name" value="ATP_synt_epsi"/>
    <property type="match status" value="1"/>
</dbReference>
<dbReference type="PANTHER" id="PTHR13822">
    <property type="entry name" value="ATP SYNTHASE DELTA/EPSILON CHAIN"/>
    <property type="match status" value="1"/>
</dbReference>
<feature type="domain" description="ATP synthase F1 complex delta/epsilon subunit N-terminal" evidence="11">
    <location>
        <begin position="5"/>
        <end position="84"/>
    </location>
</feature>
<evidence type="ECO:0000256" key="7">
    <source>
        <dbReference type="ARBA" id="ARBA00023310"/>
    </source>
</evidence>
<evidence type="ECO:0000259" key="11">
    <source>
        <dbReference type="Pfam" id="PF02823"/>
    </source>
</evidence>
<evidence type="ECO:0000256" key="9">
    <source>
        <dbReference type="RuleBase" id="RU003656"/>
    </source>
</evidence>
<dbReference type="EMBL" id="MGGD01000010">
    <property type="protein sequence ID" value="OGM21428.1"/>
    <property type="molecule type" value="Genomic_DNA"/>
</dbReference>
<keyword evidence="8" id="KW-0375">Hydrogen ion transport</keyword>
<dbReference type="GO" id="GO:0005886">
    <property type="term" value="C:plasma membrane"/>
    <property type="evidence" value="ECO:0007669"/>
    <property type="project" value="UniProtKB-SubCell"/>
</dbReference>
<reference evidence="12 13" key="1">
    <citation type="journal article" date="2016" name="Nat. Commun.">
        <title>Thousands of microbial genomes shed light on interconnected biogeochemical processes in an aquifer system.</title>
        <authorList>
            <person name="Anantharaman K."/>
            <person name="Brown C.T."/>
            <person name="Hug L.A."/>
            <person name="Sharon I."/>
            <person name="Castelle C.J."/>
            <person name="Probst A.J."/>
            <person name="Thomas B.C."/>
            <person name="Singh A."/>
            <person name="Wilkins M.J."/>
            <person name="Karaoz U."/>
            <person name="Brodie E.L."/>
            <person name="Williams K.H."/>
            <person name="Hubbard S.S."/>
            <person name="Banfield J.F."/>
        </authorList>
    </citation>
    <scope>NUCLEOTIDE SEQUENCE [LARGE SCALE GENOMIC DNA]</scope>
</reference>
<evidence type="ECO:0000256" key="8">
    <source>
        <dbReference type="HAMAP-Rule" id="MF_00530"/>
    </source>
</evidence>
<dbReference type="SUPFAM" id="SSF51344">
    <property type="entry name" value="Epsilon subunit of F1F0-ATP synthase N-terminal domain"/>
    <property type="match status" value="1"/>
</dbReference>
<proteinExistence type="inferred from homology"/>
<dbReference type="InterPro" id="IPR036771">
    <property type="entry name" value="ATPsynth_dsu/esu_N"/>
</dbReference>
<dbReference type="Proteomes" id="UP000176741">
    <property type="component" value="Unassembled WGS sequence"/>
</dbReference>
<comment type="subcellular location">
    <subcellularLocation>
        <location evidence="1 8">Cell membrane</location>
        <topology evidence="1 8">Peripheral membrane protein</topology>
    </subcellularLocation>
</comment>
<evidence type="ECO:0000313" key="12">
    <source>
        <dbReference type="EMBL" id="OGM21428.1"/>
    </source>
</evidence>
<dbReference type="GO" id="GO:0005524">
    <property type="term" value="F:ATP binding"/>
    <property type="evidence" value="ECO:0007669"/>
    <property type="project" value="UniProtKB-UniRule"/>
</dbReference>
<keyword evidence="3 8" id="KW-0813">Transport</keyword>
<keyword evidence="10" id="KW-0175">Coiled coil</keyword>
<comment type="caution">
    <text evidence="12">The sequence shown here is derived from an EMBL/GenBank/DDBJ whole genome shotgun (WGS) entry which is preliminary data.</text>
</comment>
<dbReference type="CDD" id="cd12152">
    <property type="entry name" value="F1-ATPase_delta"/>
    <property type="match status" value="1"/>
</dbReference>
<dbReference type="AlphaFoldDB" id="A0A1F7Y444"/>
<keyword evidence="6 8" id="KW-0139">CF(1)</keyword>
<accession>A0A1F7Y444</accession>
<keyword evidence="7 8" id="KW-0066">ATP synthesis</keyword>
<dbReference type="Pfam" id="PF02823">
    <property type="entry name" value="ATP-synt_DE_N"/>
    <property type="match status" value="1"/>
</dbReference>
<comment type="similarity">
    <text evidence="2 8 9">Belongs to the ATPase epsilon chain family.</text>
</comment>
<dbReference type="InterPro" id="IPR001469">
    <property type="entry name" value="ATP_synth_F1_dsu/esu"/>
</dbReference>
<evidence type="ECO:0000256" key="10">
    <source>
        <dbReference type="SAM" id="Coils"/>
    </source>
</evidence>
<dbReference type="Gene3D" id="2.60.15.10">
    <property type="entry name" value="F0F1 ATP synthase delta/epsilon subunit, N-terminal"/>
    <property type="match status" value="1"/>
</dbReference>
<evidence type="ECO:0000256" key="1">
    <source>
        <dbReference type="ARBA" id="ARBA00004202"/>
    </source>
</evidence>
<evidence type="ECO:0000256" key="4">
    <source>
        <dbReference type="ARBA" id="ARBA00023065"/>
    </source>
</evidence>
<comment type="function">
    <text evidence="8">Produces ATP from ADP in the presence of a proton gradient across the membrane.</text>
</comment>
<dbReference type="PANTHER" id="PTHR13822:SF10">
    <property type="entry name" value="ATP SYNTHASE EPSILON CHAIN, CHLOROPLASTIC"/>
    <property type="match status" value="1"/>
</dbReference>
<gene>
    <name evidence="8" type="primary">atpC</name>
    <name evidence="12" type="ORF">A2771_03905</name>
</gene>
<dbReference type="Gene3D" id="1.20.5.440">
    <property type="entry name" value="ATP synthase delta/epsilon subunit, C-terminal domain"/>
    <property type="match status" value="1"/>
</dbReference>
<keyword evidence="8" id="KW-1003">Cell membrane</keyword>
<evidence type="ECO:0000256" key="3">
    <source>
        <dbReference type="ARBA" id="ARBA00022448"/>
    </source>
</evidence>
<keyword evidence="4 8" id="KW-0406">Ion transport</keyword>